<gene>
    <name evidence="1" type="ORF">CHRY9293_00401</name>
</gene>
<dbReference type="EMBL" id="CACVBR010000002">
    <property type="protein sequence ID" value="CAA7194019.1"/>
    <property type="molecule type" value="Genomic_DNA"/>
</dbReference>
<organism evidence="1 2">
    <name type="scientific">Chryseobacterium potabilaquae</name>
    <dbReference type="NCBI Taxonomy" id="2675057"/>
    <lineage>
        <taxon>Bacteria</taxon>
        <taxon>Pseudomonadati</taxon>
        <taxon>Bacteroidota</taxon>
        <taxon>Flavobacteriia</taxon>
        <taxon>Flavobacteriales</taxon>
        <taxon>Weeksellaceae</taxon>
        <taxon>Chryseobacterium group</taxon>
        <taxon>Chryseobacterium</taxon>
    </lineage>
</organism>
<dbReference type="Proteomes" id="UP000445144">
    <property type="component" value="Unassembled WGS sequence"/>
</dbReference>
<dbReference type="AlphaFoldDB" id="A0A6N4X466"/>
<reference evidence="1 2" key="1">
    <citation type="submission" date="2020-01" db="EMBL/GenBank/DDBJ databases">
        <authorList>
            <person name="Rodrigo-Torres L."/>
            <person name="Arahal R. D."/>
            <person name="Lucena T."/>
        </authorList>
    </citation>
    <scope>NUCLEOTIDE SEQUENCE [LARGE SCALE GENOMIC DNA]</scope>
    <source>
        <strain evidence="1 2">CECT 9293</strain>
    </source>
</reference>
<name>A0A6N4X466_9FLAO</name>
<sequence>MSSSIGYKEVMDTLKMRGVYKGSYDNILKIMKYNFPLKKRKDDLVENVLMIVKLNNFAFIKFGKIIQISKVLKNNIIDFKTGTLRIEL</sequence>
<accession>A0A6N4X466</accession>
<protein>
    <submittedName>
        <fullName evidence="1">Uncharacterized protein</fullName>
    </submittedName>
</protein>
<evidence type="ECO:0000313" key="2">
    <source>
        <dbReference type="Proteomes" id="UP000445144"/>
    </source>
</evidence>
<proteinExistence type="predicted"/>
<evidence type="ECO:0000313" key="1">
    <source>
        <dbReference type="EMBL" id="CAA7194019.1"/>
    </source>
</evidence>
<keyword evidence="2" id="KW-1185">Reference proteome</keyword>